<dbReference type="AlphaFoldDB" id="A5AE92"/>
<feature type="region of interest" description="Disordered" evidence="1">
    <location>
        <begin position="195"/>
        <end position="274"/>
    </location>
</feature>
<proteinExistence type="predicted"/>
<feature type="transmembrane region" description="Helical" evidence="2">
    <location>
        <begin position="144"/>
        <end position="161"/>
    </location>
</feature>
<dbReference type="OrthoDB" id="1928179at2759"/>
<organism evidence="3">
    <name type="scientific">Vitis vinifera</name>
    <name type="common">Grape</name>
    <dbReference type="NCBI Taxonomy" id="29760"/>
    <lineage>
        <taxon>Eukaryota</taxon>
        <taxon>Viridiplantae</taxon>
        <taxon>Streptophyta</taxon>
        <taxon>Embryophyta</taxon>
        <taxon>Tracheophyta</taxon>
        <taxon>Spermatophyta</taxon>
        <taxon>Magnoliopsida</taxon>
        <taxon>eudicotyledons</taxon>
        <taxon>Gunneridae</taxon>
        <taxon>Pentapetalae</taxon>
        <taxon>rosids</taxon>
        <taxon>Vitales</taxon>
        <taxon>Vitaceae</taxon>
        <taxon>Viteae</taxon>
        <taxon>Vitis</taxon>
    </lineage>
</organism>
<reference evidence="3" key="1">
    <citation type="journal article" date="2007" name="PLoS ONE">
        <title>The first genome sequence of an elite grapevine cultivar (Pinot noir Vitis vinifera L.): coping with a highly heterozygous genome.</title>
        <authorList>
            <person name="Velasco R."/>
            <person name="Zharkikh A."/>
            <person name="Troggio M."/>
            <person name="Cartwright D.A."/>
            <person name="Cestaro A."/>
            <person name="Pruss D."/>
            <person name="Pindo M."/>
            <person name="FitzGerald L.M."/>
            <person name="Vezzulli S."/>
            <person name="Reid J."/>
            <person name="Malacarne G."/>
            <person name="Iliev D."/>
            <person name="Coppola G."/>
            <person name="Wardell B."/>
            <person name="Micheletti D."/>
            <person name="Macalma T."/>
            <person name="Facci M."/>
            <person name="Mitchell J.T."/>
            <person name="Perazzolli M."/>
            <person name="Eldredge G."/>
            <person name="Gatto P."/>
            <person name="Oyzerski R."/>
            <person name="Moretto M."/>
            <person name="Gutin N."/>
            <person name="Stefanini M."/>
            <person name="Chen Y."/>
            <person name="Segala C."/>
            <person name="Davenport C."/>
            <person name="Dematte L."/>
            <person name="Mraz A."/>
            <person name="Battilana J."/>
            <person name="Stormo K."/>
            <person name="Costa F."/>
            <person name="Tao Q."/>
            <person name="Si-Ammour A."/>
            <person name="Harkins T."/>
            <person name="Lackey A."/>
            <person name="Perbost C."/>
            <person name="Taillon B."/>
            <person name="Stella A."/>
            <person name="Solovyev V."/>
            <person name="Fawcett J.A."/>
            <person name="Sterck L."/>
            <person name="Vandepoele K."/>
            <person name="Grando S.M."/>
            <person name="Toppo S."/>
            <person name="Moser C."/>
            <person name="Lanchbury J."/>
            <person name="Bogden R."/>
            <person name="Skolnick M."/>
            <person name="Sgaramella V."/>
            <person name="Bhatnagar S.K."/>
            <person name="Fontana P."/>
            <person name="Gutin A."/>
            <person name="Van de Peer Y."/>
            <person name="Salamini F."/>
            <person name="Viola R."/>
        </authorList>
    </citation>
    <scope>NUCLEOTIDE SEQUENCE</scope>
</reference>
<evidence type="ECO:0000313" key="3">
    <source>
        <dbReference type="EMBL" id="CAN62370.1"/>
    </source>
</evidence>
<sequence length="274" mass="31497">MLSHLAGVSISLRVWELLGVSVVWGELATSTTLPPPTHSHYLFWLLLSVPLFAPLLSQFHLLHTYTHTPYIQFRAIKPSLSSFPFSRIYNPLSFRWMRSIRPEFSGGLGFDNWFLVLIELGKSIMLRQSPSRNQRSKGFKLKPVLQICVLLVICIWLLYQVKHFGDKMAYKGSTKRISEKVGSGHEIRRLGRKDLHPELVEEGLENERHGEGKEDPEDEEEESRAEENGDEARGAGDDEMDGRDQDRLEEEESDQGEDFVDEEEDKDREDGSER</sequence>
<gene>
    <name evidence="3" type="ORF">VITISV_001849</name>
</gene>
<keyword evidence="2" id="KW-0812">Transmembrane</keyword>
<feature type="compositionally biased region" description="Basic and acidic residues" evidence="1">
    <location>
        <begin position="195"/>
        <end position="213"/>
    </location>
</feature>
<name>A5AE92_VITVI</name>
<dbReference type="EMBL" id="AM424396">
    <property type="protein sequence ID" value="CAN62370.1"/>
    <property type="molecule type" value="Genomic_DNA"/>
</dbReference>
<keyword evidence="2" id="KW-0472">Membrane</keyword>
<dbReference type="PANTHER" id="PTHR33700">
    <property type="entry name" value="MYB-LIKE PROTEIN X"/>
    <property type="match status" value="1"/>
</dbReference>
<accession>A5AE92</accession>
<feature type="compositionally biased region" description="Acidic residues" evidence="1">
    <location>
        <begin position="247"/>
        <end position="267"/>
    </location>
</feature>
<evidence type="ECO:0000256" key="1">
    <source>
        <dbReference type="SAM" id="MobiDB-lite"/>
    </source>
</evidence>
<feature type="compositionally biased region" description="Acidic residues" evidence="1">
    <location>
        <begin position="214"/>
        <end position="224"/>
    </location>
</feature>
<feature type="compositionally biased region" description="Basic and acidic residues" evidence="1">
    <location>
        <begin position="225"/>
        <end position="246"/>
    </location>
</feature>
<keyword evidence="2" id="KW-1133">Transmembrane helix</keyword>
<dbReference type="ExpressionAtlas" id="A5AE92">
    <property type="expression patterns" value="baseline"/>
</dbReference>
<feature type="transmembrane region" description="Helical" evidence="2">
    <location>
        <begin position="41"/>
        <end position="62"/>
    </location>
</feature>
<dbReference type="PANTHER" id="PTHR33700:SF4">
    <property type="entry name" value="MYB-LIKE PROTEIN X"/>
    <property type="match status" value="1"/>
</dbReference>
<evidence type="ECO:0000256" key="2">
    <source>
        <dbReference type="SAM" id="Phobius"/>
    </source>
</evidence>
<protein>
    <submittedName>
        <fullName evidence="3">Uncharacterized protein</fullName>
    </submittedName>
</protein>